<feature type="region of interest" description="Disordered" evidence="1">
    <location>
        <begin position="141"/>
        <end position="171"/>
    </location>
</feature>
<gene>
    <name evidence="2" type="ORF">U0070_014564</name>
</gene>
<name>A0AAW0H273_MYOGA</name>
<protein>
    <submittedName>
        <fullName evidence="2">Uncharacterized protein</fullName>
    </submittedName>
</protein>
<evidence type="ECO:0000313" key="3">
    <source>
        <dbReference type="Proteomes" id="UP001488838"/>
    </source>
</evidence>
<dbReference type="AlphaFoldDB" id="A0AAW0H273"/>
<feature type="region of interest" description="Disordered" evidence="1">
    <location>
        <begin position="1"/>
        <end position="51"/>
    </location>
</feature>
<evidence type="ECO:0000313" key="2">
    <source>
        <dbReference type="EMBL" id="KAK7796642.1"/>
    </source>
</evidence>
<feature type="compositionally biased region" description="Basic and acidic residues" evidence="1">
    <location>
        <begin position="16"/>
        <end position="30"/>
    </location>
</feature>
<feature type="compositionally biased region" description="Acidic residues" evidence="1">
    <location>
        <begin position="31"/>
        <end position="51"/>
    </location>
</feature>
<organism evidence="2 3">
    <name type="scientific">Myodes glareolus</name>
    <name type="common">Bank vole</name>
    <name type="synonym">Clethrionomys glareolus</name>
    <dbReference type="NCBI Taxonomy" id="447135"/>
    <lineage>
        <taxon>Eukaryota</taxon>
        <taxon>Metazoa</taxon>
        <taxon>Chordata</taxon>
        <taxon>Craniata</taxon>
        <taxon>Vertebrata</taxon>
        <taxon>Euteleostomi</taxon>
        <taxon>Mammalia</taxon>
        <taxon>Eutheria</taxon>
        <taxon>Euarchontoglires</taxon>
        <taxon>Glires</taxon>
        <taxon>Rodentia</taxon>
        <taxon>Myomorpha</taxon>
        <taxon>Muroidea</taxon>
        <taxon>Cricetidae</taxon>
        <taxon>Arvicolinae</taxon>
        <taxon>Myodes</taxon>
    </lineage>
</organism>
<dbReference type="Proteomes" id="UP001488838">
    <property type="component" value="Unassembled WGS sequence"/>
</dbReference>
<accession>A0AAW0H273</accession>
<feature type="compositionally biased region" description="Polar residues" evidence="1">
    <location>
        <begin position="146"/>
        <end position="159"/>
    </location>
</feature>
<dbReference type="EMBL" id="JBBHLL010001079">
    <property type="protein sequence ID" value="KAK7796642.1"/>
    <property type="molecule type" value="Genomic_DNA"/>
</dbReference>
<proteinExistence type="predicted"/>
<keyword evidence="3" id="KW-1185">Reference proteome</keyword>
<sequence length="171" mass="19135">MDEQISAPNVEGVIEEESKEKEEEPVKEENLPEDGLPEAEGSETIDAFDDNPDDIIKEEESVSLLQRNLHEYNENPKGHLYDRIKSSSSEILGASESIKKSKKISFFNRMSLTGQKMMQNTNDPLPETKPIGDQIALQSDKKDANQNHMGQNLRNTATPTMEGKSKSCTIL</sequence>
<evidence type="ECO:0000256" key="1">
    <source>
        <dbReference type="SAM" id="MobiDB-lite"/>
    </source>
</evidence>
<reference evidence="2 3" key="1">
    <citation type="journal article" date="2023" name="bioRxiv">
        <title>Conserved and derived expression patterns and positive selection on dental genes reveal complex evolutionary context of ever-growing rodent molars.</title>
        <authorList>
            <person name="Calamari Z.T."/>
            <person name="Song A."/>
            <person name="Cohen E."/>
            <person name="Akter M."/>
            <person name="Roy R.D."/>
            <person name="Hallikas O."/>
            <person name="Christensen M.M."/>
            <person name="Li P."/>
            <person name="Marangoni P."/>
            <person name="Jernvall J."/>
            <person name="Klein O.D."/>
        </authorList>
    </citation>
    <scope>NUCLEOTIDE SEQUENCE [LARGE SCALE GENOMIC DNA]</scope>
    <source>
        <strain evidence="2">V071</strain>
    </source>
</reference>
<comment type="caution">
    <text evidence="2">The sequence shown here is derived from an EMBL/GenBank/DDBJ whole genome shotgun (WGS) entry which is preliminary data.</text>
</comment>